<accession>A0A1U7M8G5</accession>
<proteinExistence type="predicted"/>
<feature type="transmembrane region" description="Helical" evidence="1">
    <location>
        <begin position="6"/>
        <end position="25"/>
    </location>
</feature>
<name>A0A1U7M8G5_TISCR</name>
<keyword evidence="1" id="KW-1133">Transmembrane helix</keyword>
<dbReference type="RefSeq" id="WP_075724600.1">
    <property type="nucleotide sequence ID" value="NZ_LTDM01000005.1"/>
</dbReference>
<evidence type="ECO:0000313" key="3">
    <source>
        <dbReference type="Proteomes" id="UP000186112"/>
    </source>
</evidence>
<comment type="caution">
    <text evidence="2">The sequence shown here is derived from an EMBL/GenBank/DDBJ whole genome shotgun (WGS) entry which is preliminary data.</text>
</comment>
<gene>
    <name evidence="2" type="ORF">TICRE_03970</name>
</gene>
<dbReference type="Proteomes" id="UP000186112">
    <property type="component" value="Unassembled WGS sequence"/>
</dbReference>
<dbReference type="AlphaFoldDB" id="A0A1U7M8G5"/>
<keyword evidence="3" id="KW-1185">Reference proteome</keyword>
<dbReference type="OrthoDB" id="2200068at2"/>
<feature type="transmembrane region" description="Helical" evidence="1">
    <location>
        <begin position="32"/>
        <end position="54"/>
    </location>
</feature>
<evidence type="ECO:0000256" key="1">
    <source>
        <dbReference type="SAM" id="Phobius"/>
    </source>
</evidence>
<sequence>MKNVTIMLFLVMLLLVGGIFLQIFLSKKKSKWFGLILPTITFLYSLLMIFSIAVFEGMKSGEIFMLFASTFLISNIPTIVLLGIYFGCREKMKLRSQLDKMNIQDLE</sequence>
<dbReference type="EMBL" id="LTDM01000005">
    <property type="protein sequence ID" value="OLS03540.1"/>
    <property type="molecule type" value="Genomic_DNA"/>
</dbReference>
<reference evidence="2 3" key="1">
    <citation type="submission" date="2016-02" db="EMBL/GenBank/DDBJ databases">
        <title>Genome sequence of Tissierella creatinophila DSM 6911.</title>
        <authorList>
            <person name="Poehlein A."/>
            <person name="Daniel R."/>
        </authorList>
    </citation>
    <scope>NUCLEOTIDE SEQUENCE [LARGE SCALE GENOMIC DNA]</scope>
    <source>
        <strain evidence="2 3">DSM 6911</strain>
    </source>
</reference>
<feature type="transmembrane region" description="Helical" evidence="1">
    <location>
        <begin position="66"/>
        <end position="88"/>
    </location>
</feature>
<protein>
    <submittedName>
        <fullName evidence="2">Uncharacterized protein</fullName>
    </submittedName>
</protein>
<keyword evidence="1" id="KW-0472">Membrane</keyword>
<organism evidence="2 3">
    <name type="scientific">Tissierella creatinophila DSM 6911</name>
    <dbReference type="NCBI Taxonomy" id="1123403"/>
    <lineage>
        <taxon>Bacteria</taxon>
        <taxon>Bacillati</taxon>
        <taxon>Bacillota</taxon>
        <taxon>Tissierellia</taxon>
        <taxon>Tissierellales</taxon>
        <taxon>Tissierellaceae</taxon>
        <taxon>Tissierella</taxon>
    </lineage>
</organism>
<keyword evidence="1" id="KW-0812">Transmembrane</keyword>
<evidence type="ECO:0000313" key="2">
    <source>
        <dbReference type="EMBL" id="OLS03540.1"/>
    </source>
</evidence>